<comment type="caution">
    <text evidence="2">The sequence shown here is derived from an EMBL/GenBank/DDBJ whole genome shotgun (WGS) entry which is preliminary data.</text>
</comment>
<feature type="transmembrane region" description="Helical" evidence="1">
    <location>
        <begin position="99"/>
        <end position="118"/>
    </location>
</feature>
<dbReference type="PANTHER" id="PTHR12242:SF32">
    <property type="entry name" value="PROTEIN, PUTATIVE-RELATED"/>
    <property type="match status" value="1"/>
</dbReference>
<name>A0A2K3PPJ6_TRIPR</name>
<accession>A0A2K3PPJ6</accession>
<keyword evidence="1" id="KW-0472">Membrane</keyword>
<protein>
    <submittedName>
        <fullName evidence="2">Uncharacterized protein</fullName>
    </submittedName>
</protein>
<dbReference type="Proteomes" id="UP000236291">
    <property type="component" value="Unassembled WGS sequence"/>
</dbReference>
<dbReference type="EMBL" id="ASHM01009154">
    <property type="protein sequence ID" value="PNY17184.1"/>
    <property type="molecule type" value="Genomic_DNA"/>
</dbReference>
<dbReference type="STRING" id="57577.A0A2K3PPJ6"/>
<reference evidence="2 3" key="1">
    <citation type="journal article" date="2014" name="Am. J. Bot.">
        <title>Genome assembly and annotation for red clover (Trifolium pratense; Fabaceae).</title>
        <authorList>
            <person name="Istvanek J."/>
            <person name="Jaros M."/>
            <person name="Krenek A."/>
            <person name="Repkova J."/>
        </authorList>
    </citation>
    <scope>NUCLEOTIDE SEQUENCE [LARGE SCALE GENOMIC DNA]</scope>
    <source>
        <strain evidence="3">cv. Tatra</strain>
        <tissue evidence="2">Young leaves</tissue>
    </source>
</reference>
<dbReference type="AlphaFoldDB" id="A0A2K3PPJ6"/>
<feature type="transmembrane region" description="Helical" evidence="1">
    <location>
        <begin position="66"/>
        <end position="87"/>
    </location>
</feature>
<dbReference type="PANTHER" id="PTHR12242">
    <property type="entry name" value="OS02G0130600 PROTEIN-RELATED"/>
    <property type="match status" value="1"/>
</dbReference>
<feature type="transmembrane region" description="Helical" evidence="1">
    <location>
        <begin position="130"/>
        <end position="153"/>
    </location>
</feature>
<keyword evidence="1" id="KW-1133">Transmembrane helix</keyword>
<evidence type="ECO:0000313" key="3">
    <source>
        <dbReference type="Proteomes" id="UP000236291"/>
    </source>
</evidence>
<reference evidence="2 3" key="2">
    <citation type="journal article" date="2017" name="Front. Plant Sci.">
        <title>Gene Classification and Mining of Molecular Markers Useful in Red Clover (Trifolium pratense) Breeding.</title>
        <authorList>
            <person name="Istvanek J."/>
            <person name="Dluhosova J."/>
            <person name="Dluhos P."/>
            <person name="Patkova L."/>
            <person name="Nedelnik J."/>
            <person name="Repkova J."/>
        </authorList>
    </citation>
    <scope>NUCLEOTIDE SEQUENCE [LARGE SCALE GENOMIC DNA]</scope>
    <source>
        <strain evidence="3">cv. Tatra</strain>
        <tissue evidence="2">Young leaves</tissue>
    </source>
</reference>
<proteinExistence type="predicted"/>
<feature type="non-terminal residue" evidence="2">
    <location>
        <position position="167"/>
    </location>
</feature>
<organism evidence="2 3">
    <name type="scientific">Trifolium pratense</name>
    <name type="common">Red clover</name>
    <dbReference type="NCBI Taxonomy" id="57577"/>
    <lineage>
        <taxon>Eukaryota</taxon>
        <taxon>Viridiplantae</taxon>
        <taxon>Streptophyta</taxon>
        <taxon>Embryophyta</taxon>
        <taxon>Tracheophyta</taxon>
        <taxon>Spermatophyta</taxon>
        <taxon>Magnoliopsida</taxon>
        <taxon>eudicotyledons</taxon>
        <taxon>Gunneridae</taxon>
        <taxon>Pentapetalae</taxon>
        <taxon>rosids</taxon>
        <taxon>fabids</taxon>
        <taxon>Fabales</taxon>
        <taxon>Fabaceae</taxon>
        <taxon>Papilionoideae</taxon>
        <taxon>50 kb inversion clade</taxon>
        <taxon>NPAAA clade</taxon>
        <taxon>Hologalegina</taxon>
        <taxon>IRL clade</taxon>
        <taxon>Trifolieae</taxon>
        <taxon>Trifolium</taxon>
    </lineage>
</organism>
<gene>
    <name evidence="2" type="ORF">L195_g013922</name>
</gene>
<sequence>MQNEALLWLQDSMEFQIYLSYLRVRIPIGNLSVRILLVHLERDPSGPIVVVLFPTYQPCKFGLGHVVSATCAGASMLTDIVYWLILYPLTSPKGSGLDIFTVSMHSVNAVLLLGETSLNCMSFPVFRSAYFILWTATFVIFQWIIHAVVSISWPYPFLDLSSPYAPL</sequence>
<evidence type="ECO:0000313" key="2">
    <source>
        <dbReference type="EMBL" id="PNY17184.1"/>
    </source>
</evidence>
<keyword evidence="1" id="KW-0812">Transmembrane</keyword>
<dbReference type="ExpressionAtlas" id="A0A2K3PPJ6">
    <property type="expression patterns" value="baseline"/>
</dbReference>
<evidence type="ECO:0000256" key="1">
    <source>
        <dbReference type="SAM" id="Phobius"/>
    </source>
</evidence>
<dbReference type="GO" id="GO:0016020">
    <property type="term" value="C:membrane"/>
    <property type="evidence" value="ECO:0007669"/>
    <property type="project" value="TreeGrafter"/>
</dbReference>